<evidence type="ECO:0000313" key="3">
    <source>
        <dbReference type="EMBL" id="KAA2252889.1"/>
    </source>
</evidence>
<evidence type="ECO:0000313" key="4">
    <source>
        <dbReference type="Proteomes" id="UP000323454"/>
    </source>
</evidence>
<dbReference type="SUPFAM" id="SSF53474">
    <property type="entry name" value="alpha/beta-Hydrolases"/>
    <property type="match status" value="1"/>
</dbReference>
<dbReference type="InterPro" id="IPR050266">
    <property type="entry name" value="AB_hydrolase_sf"/>
</dbReference>
<dbReference type="InterPro" id="IPR029058">
    <property type="entry name" value="AB_hydrolase_fold"/>
</dbReference>
<evidence type="ECO:0000256" key="1">
    <source>
        <dbReference type="ARBA" id="ARBA00022801"/>
    </source>
</evidence>
<dbReference type="PANTHER" id="PTHR43798">
    <property type="entry name" value="MONOACYLGLYCEROL LIPASE"/>
    <property type="match status" value="1"/>
</dbReference>
<sequence length="254" mass="27689">MLSVDDTALFVNDTGGPGHPVVYLNGAYADQSHWRRVITDLGSDYRHITYDERARGKSKRSADYSFEASLRDLDAVLKARDVQRPVLAGWSYGGILGWHWADRNPDRVQGLVTVDAFPVGLTGEAGQERIRKLFRRWRLLFPIAARLGLAARMSADQHADVNIELNEIAAASGPVIERLTCPVRFVLATGDSLGSKDGEMEEGRGVLDPLLASNPNLKVSAKVASNHSKILRNDSPAVAKAIRELTAARGHAVG</sequence>
<name>A0A5B2WR10_9PSEU</name>
<keyword evidence="4" id="KW-1185">Reference proteome</keyword>
<gene>
    <name evidence="3" type="ORF">F0L68_34400</name>
</gene>
<dbReference type="GO" id="GO:0016020">
    <property type="term" value="C:membrane"/>
    <property type="evidence" value="ECO:0007669"/>
    <property type="project" value="TreeGrafter"/>
</dbReference>
<evidence type="ECO:0000259" key="2">
    <source>
        <dbReference type="Pfam" id="PF00561"/>
    </source>
</evidence>
<dbReference type="PANTHER" id="PTHR43798:SF31">
    <property type="entry name" value="AB HYDROLASE SUPERFAMILY PROTEIN YCLE"/>
    <property type="match status" value="1"/>
</dbReference>
<feature type="domain" description="AB hydrolase-1" evidence="2">
    <location>
        <begin position="20"/>
        <end position="164"/>
    </location>
</feature>
<dbReference type="Pfam" id="PF00561">
    <property type="entry name" value="Abhydrolase_1"/>
    <property type="match status" value="1"/>
</dbReference>
<accession>A0A5B2WR10</accession>
<keyword evidence="1 3" id="KW-0378">Hydrolase</keyword>
<dbReference type="AlphaFoldDB" id="A0A5B2WR10"/>
<dbReference type="EMBL" id="VUOB01000072">
    <property type="protein sequence ID" value="KAA2252889.1"/>
    <property type="molecule type" value="Genomic_DNA"/>
</dbReference>
<protein>
    <submittedName>
        <fullName evidence="3">Alpha/beta hydrolase</fullName>
    </submittedName>
</protein>
<comment type="caution">
    <text evidence="3">The sequence shown here is derived from an EMBL/GenBank/DDBJ whole genome shotgun (WGS) entry which is preliminary data.</text>
</comment>
<proteinExistence type="predicted"/>
<organism evidence="3 4">
    <name type="scientific">Solihabitans fulvus</name>
    <dbReference type="NCBI Taxonomy" id="1892852"/>
    <lineage>
        <taxon>Bacteria</taxon>
        <taxon>Bacillati</taxon>
        <taxon>Actinomycetota</taxon>
        <taxon>Actinomycetes</taxon>
        <taxon>Pseudonocardiales</taxon>
        <taxon>Pseudonocardiaceae</taxon>
        <taxon>Solihabitans</taxon>
    </lineage>
</organism>
<dbReference type="OrthoDB" id="4300699at2"/>
<dbReference type="Gene3D" id="3.40.50.1820">
    <property type="entry name" value="alpha/beta hydrolase"/>
    <property type="match status" value="1"/>
</dbReference>
<reference evidence="3 4" key="1">
    <citation type="submission" date="2019-09" db="EMBL/GenBank/DDBJ databases">
        <title>Goodfellowia gen. nov., a new genus of the Pseudonocardineae related to Actinoalloteichus, containing Goodfellowia coeruleoviolacea gen. nov., comb. nov. gen. nov., comb. nov.</title>
        <authorList>
            <person name="Labeda D."/>
        </authorList>
    </citation>
    <scope>NUCLEOTIDE SEQUENCE [LARGE SCALE GENOMIC DNA]</scope>
    <source>
        <strain evidence="3 4">AN110305</strain>
    </source>
</reference>
<reference evidence="3 4" key="2">
    <citation type="submission" date="2019-09" db="EMBL/GenBank/DDBJ databases">
        <authorList>
            <person name="Jin C."/>
        </authorList>
    </citation>
    <scope>NUCLEOTIDE SEQUENCE [LARGE SCALE GENOMIC DNA]</scope>
    <source>
        <strain evidence="3 4">AN110305</strain>
    </source>
</reference>
<dbReference type="GO" id="GO:0016787">
    <property type="term" value="F:hydrolase activity"/>
    <property type="evidence" value="ECO:0007669"/>
    <property type="project" value="UniProtKB-KW"/>
</dbReference>
<dbReference type="InterPro" id="IPR000073">
    <property type="entry name" value="AB_hydrolase_1"/>
</dbReference>
<dbReference type="Proteomes" id="UP000323454">
    <property type="component" value="Unassembled WGS sequence"/>
</dbReference>